<dbReference type="RefSeq" id="WP_353948038.1">
    <property type="nucleotide sequence ID" value="NZ_CP159510.1"/>
</dbReference>
<organism evidence="4">
    <name type="scientific">Sporolactobacillus sp. Y61</name>
    <dbReference type="NCBI Taxonomy" id="3160863"/>
    <lineage>
        <taxon>Bacteria</taxon>
        <taxon>Bacillati</taxon>
        <taxon>Bacillota</taxon>
        <taxon>Bacilli</taxon>
        <taxon>Bacillales</taxon>
        <taxon>Sporolactobacillaceae</taxon>
        <taxon>Sporolactobacillus</taxon>
    </lineage>
</organism>
<sequence>MMRNHRGKGYSSRYERRKSKTDRILNWSIGIVSLLILAVGCIILISVFNTSADRPAAKPAGQSENQGVSSSENQAGSSSESSSTDGSSAADSSAESDESGQVPNDESASSASGESSSSSSSAGSGESHQASYEIGSADWNAQVAAISAATGIESGNMTIHWLGNGGSPNSSLARVSPKNEQGSIYVVHLVYQDGKWQADDLKKPGE</sequence>
<evidence type="ECO:0000256" key="2">
    <source>
        <dbReference type="SAM" id="Phobius"/>
    </source>
</evidence>
<feature type="region of interest" description="Disordered" evidence="1">
    <location>
        <begin position="54"/>
        <end position="130"/>
    </location>
</feature>
<proteinExistence type="predicted"/>
<evidence type="ECO:0000313" key="4">
    <source>
        <dbReference type="EMBL" id="XCJ16572.1"/>
    </source>
</evidence>
<feature type="transmembrane region" description="Helical" evidence="2">
    <location>
        <begin position="24"/>
        <end position="48"/>
    </location>
</feature>
<keyword evidence="2" id="KW-1133">Transmembrane helix</keyword>
<keyword evidence="2" id="KW-0472">Membrane</keyword>
<reference evidence="4" key="1">
    <citation type="submission" date="2024-06" db="EMBL/GenBank/DDBJ databases">
        <authorList>
            <person name="Fan A."/>
            <person name="Zhang F.Y."/>
            <person name="Zhang L."/>
        </authorList>
    </citation>
    <scope>NUCLEOTIDE SEQUENCE</scope>
    <source>
        <strain evidence="4">Y61</strain>
    </source>
</reference>
<feature type="compositionally biased region" description="Low complexity" evidence="1">
    <location>
        <begin position="69"/>
        <end position="93"/>
    </location>
</feature>
<dbReference type="AlphaFoldDB" id="A0AAU8IE46"/>
<dbReference type="EMBL" id="CP159510">
    <property type="protein sequence ID" value="XCJ16572.1"/>
    <property type="molecule type" value="Genomic_DNA"/>
</dbReference>
<protein>
    <submittedName>
        <fullName evidence="4">YrrS family protein</fullName>
    </submittedName>
</protein>
<evidence type="ECO:0000259" key="3">
    <source>
        <dbReference type="Pfam" id="PF07423"/>
    </source>
</evidence>
<dbReference type="InterPro" id="IPR009988">
    <property type="entry name" value="DUF1510"/>
</dbReference>
<feature type="compositionally biased region" description="Low complexity" evidence="1">
    <location>
        <begin position="106"/>
        <end position="127"/>
    </location>
</feature>
<name>A0AAU8IE46_9BACL</name>
<feature type="domain" description="DUF1510" evidence="3">
    <location>
        <begin position="126"/>
        <end position="202"/>
    </location>
</feature>
<keyword evidence="2" id="KW-0812">Transmembrane</keyword>
<dbReference type="Pfam" id="PF07423">
    <property type="entry name" value="DUF1510"/>
    <property type="match status" value="1"/>
</dbReference>
<gene>
    <name evidence="4" type="ORF">ABNN70_13090</name>
</gene>
<accession>A0AAU8IE46</accession>
<evidence type="ECO:0000256" key="1">
    <source>
        <dbReference type="SAM" id="MobiDB-lite"/>
    </source>
</evidence>